<evidence type="ECO:0000256" key="7">
    <source>
        <dbReference type="ARBA" id="ARBA00022597"/>
    </source>
</evidence>
<dbReference type="EMBL" id="JAACNO010002106">
    <property type="protein sequence ID" value="KAF4135595.1"/>
    <property type="molecule type" value="Genomic_DNA"/>
</dbReference>
<name>A0A833SVE3_PHYIN</name>
<proteinExistence type="inferred from homology"/>
<dbReference type="Pfam" id="PF03083">
    <property type="entry name" value="MtN3_slv"/>
    <property type="match status" value="1"/>
</dbReference>
<keyword evidence="5" id="KW-0813">Transport</keyword>
<dbReference type="InterPro" id="IPR047664">
    <property type="entry name" value="SWEET"/>
</dbReference>
<dbReference type="GO" id="GO:0000139">
    <property type="term" value="C:Golgi membrane"/>
    <property type="evidence" value="ECO:0007669"/>
    <property type="project" value="UniProtKB-SubCell"/>
</dbReference>
<comment type="subcellular location">
    <subcellularLocation>
        <location evidence="1">Cell membrane</location>
        <topology evidence="1">Multi-pass membrane protein</topology>
    </subcellularLocation>
    <subcellularLocation>
        <location evidence="2">Golgi apparatus membrane</location>
        <topology evidence="2">Multi-pass membrane protein</topology>
    </subcellularLocation>
</comment>
<keyword evidence="8 13" id="KW-0812">Transmembrane</keyword>
<evidence type="ECO:0000256" key="5">
    <source>
        <dbReference type="ARBA" id="ARBA00022448"/>
    </source>
</evidence>
<keyword evidence="17" id="KW-1185">Reference proteome</keyword>
<evidence type="ECO:0000256" key="13">
    <source>
        <dbReference type="SAM" id="Phobius"/>
    </source>
</evidence>
<dbReference type="EMBL" id="WSZM01000407">
    <property type="protein sequence ID" value="KAF4033790.1"/>
    <property type="molecule type" value="Genomic_DNA"/>
</dbReference>
<comment type="similarity">
    <text evidence="3">Belongs to the SWEET sugar transporter family.</text>
</comment>
<keyword evidence="10 13" id="KW-1133">Transmembrane helix</keyword>
<gene>
    <name evidence="14" type="ORF">GN244_ATG14253</name>
    <name evidence="16" type="ORF">GN958_ATG00983</name>
    <name evidence="15" type="ORF">GN958_ATG15207</name>
</gene>
<evidence type="ECO:0000256" key="9">
    <source>
        <dbReference type="ARBA" id="ARBA00022737"/>
    </source>
</evidence>
<evidence type="ECO:0000256" key="8">
    <source>
        <dbReference type="ARBA" id="ARBA00022692"/>
    </source>
</evidence>
<dbReference type="InterPro" id="IPR004316">
    <property type="entry name" value="SWEET_rpt"/>
</dbReference>
<dbReference type="GO" id="GO:0051119">
    <property type="term" value="F:sugar transmembrane transporter activity"/>
    <property type="evidence" value="ECO:0007669"/>
    <property type="project" value="InterPro"/>
</dbReference>
<feature type="transmembrane region" description="Helical" evidence="13">
    <location>
        <begin position="25"/>
        <end position="48"/>
    </location>
</feature>
<keyword evidence="12 13" id="KW-0472">Membrane</keyword>
<evidence type="ECO:0000313" key="17">
    <source>
        <dbReference type="Proteomes" id="UP000602510"/>
    </source>
</evidence>
<dbReference type="GO" id="GO:0005886">
    <property type="term" value="C:plasma membrane"/>
    <property type="evidence" value="ECO:0007669"/>
    <property type="project" value="UniProtKB-SubCell"/>
</dbReference>
<keyword evidence="9" id="KW-0677">Repeat</keyword>
<dbReference type="PANTHER" id="PTHR10791">
    <property type="entry name" value="RAG1-ACTIVATING PROTEIN 1"/>
    <property type="match status" value="1"/>
</dbReference>
<evidence type="ECO:0000313" key="15">
    <source>
        <dbReference type="EMBL" id="KAF4135595.1"/>
    </source>
</evidence>
<evidence type="ECO:0000256" key="4">
    <source>
        <dbReference type="ARBA" id="ARBA00021741"/>
    </source>
</evidence>
<evidence type="ECO:0000313" key="16">
    <source>
        <dbReference type="EMBL" id="KAF4149821.1"/>
    </source>
</evidence>
<keyword evidence="11" id="KW-0333">Golgi apparatus</keyword>
<evidence type="ECO:0000256" key="3">
    <source>
        <dbReference type="ARBA" id="ARBA00007809"/>
    </source>
</evidence>
<evidence type="ECO:0000256" key="10">
    <source>
        <dbReference type="ARBA" id="ARBA00022989"/>
    </source>
</evidence>
<evidence type="ECO:0000256" key="1">
    <source>
        <dbReference type="ARBA" id="ARBA00004651"/>
    </source>
</evidence>
<keyword evidence="6" id="KW-1003">Cell membrane</keyword>
<reference evidence="14" key="1">
    <citation type="submission" date="2020-04" db="EMBL/GenBank/DDBJ databases">
        <title>Hybrid Assembly of Korean Phytophthora infestans isolates.</title>
        <authorList>
            <person name="Prokchorchik M."/>
            <person name="Lee Y."/>
            <person name="Seo J."/>
            <person name="Cho J.-H."/>
            <person name="Park Y.-E."/>
            <person name="Jang D.-C."/>
            <person name="Im J.-S."/>
            <person name="Choi J.-G."/>
            <person name="Park H.-J."/>
            <person name="Lee G.-B."/>
            <person name="Lee Y.-G."/>
            <person name="Hong S.-Y."/>
            <person name="Cho K."/>
            <person name="Sohn K.H."/>
        </authorList>
    </citation>
    <scope>NUCLEOTIDE SEQUENCE</scope>
    <source>
        <strain evidence="14">KR_1_A1</strain>
        <strain evidence="15">KR_2_A2</strain>
    </source>
</reference>
<dbReference type="Proteomes" id="UP000704712">
    <property type="component" value="Unassembled WGS sequence"/>
</dbReference>
<comment type="caution">
    <text evidence="14">The sequence shown here is derived from an EMBL/GenBank/DDBJ whole genome shotgun (WGS) entry which is preliminary data.</text>
</comment>
<evidence type="ECO:0000256" key="12">
    <source>
        <dbReference type="ARBA" id="ARBA00023136"/>
    </source>
</evidence>
<evidence type="ECO:0000313" key="14">
    <source>
        <dbReference type="EMBL" id="KAF4033790.1"/>
    </source>
</evidence>
<organism evidence="14 17">
    <name type="scientific">Phytophthora infestans</name>
    <name type="common">Potato late blight agent</name>
    <name type="synonym">Botrytis infestans</name>
    <dbReference type="NCBI Taxonomy" id="4787"/>
    <lineage>
        <taxon>Eukaryota</taxon>
        <taxon>Sar</taxon>
        <taxon>Stramenopiles</taxon>
        <taxon>Oomycota</taxon>
        <taxon>Peronosporomycetes</taxon>
        <taxon>Peronosporales</taxon>
        <taxon>Peronosporaceae</taxon>
        <taxon>Phytophthora</taxon>
    </lineage>
</organism>
<dbReference type="PANTHER" id="PTHR10791:SF30">
    <property type="entry name" value="SUGAR TRANSPORTER SWEET1"/>
    <property type="match status" value="1"/>
</dbReference>
<evidence type="ECO:0000256" key="6">
    <source>
        <dbReference type="ARBA" id="ARBA00022475"/>
    </source>
</evidence>
<accession>A0A833SVE3</accession>
<feature type="transmembrane region" description="Helical" evidence="13">
    <location>
        <begin position="98"/>
        <end position="122"/>
    </location>
</feature>
<keyword evidence="7" id="KW-0762">Sugar transport</keyword>
<dbReference type="EMBL" id="JAACNO010000132">
    <property type="protein sequence ID" value="KAF4149821.1"/>
    <property type="molecule type" value="Genomic_DNA"/>
</dbReference>
<feature type="transmembrane region" description="Helical" evidence="13">
    <location>
        <begin position="60"/>
        <end position="86"/>
    </location>
</feature>
<evidence type="ECO:0000256" key="2">
    <source>
        <dbReference type="ARBA" id="ARBA00004653"/>
    </source>
</evidence>
<sequence length="149" mass="16213">MSSLGIYSGVFFNYFYRWAVHKRRVMHIFAIAFFLCVLITIYSALAIYERTGQSSSSVDTTMGFMTIGTTVGVYVSPMATIVRVIGTKSASPMPFTMGIVNVLNSCCWVLYATLVGNLFIFASNTGNDANGAHLCLPTQIADGPRGEPL</sequence>
<protein>
    <recommendedName>
        <fullName evidence="4">Sugar transporter SWEET1</fullName>
    </recommendedName>
</protein>
<dbReference type="Proteomes" id="UP000602510">
    <property type="component" value="Unassembled WGS sequence"/>
</dbReference>
<dbReference type="FunFam" id="1.20.1280.290:FF:000004">
    <property type="entry name" value="Sugar transporter SWEET"/>
    <property type="match status" value="1"/>
</dbReference>
<dbReference type="Gene3D" id="1.20.1280.290">
    <property type="match status" value="1"/>
</dbReference>
<dbReference type="AlphaFoldDB" id="A0A833SVE3"/>
<evidence type="ECO:0000256" key="11">
    <source>
        <dbReference type="ARBA" id="ARBA00023034"/>
    </source>
</evidence>